<reference evidence="7 8" key="1">
    <citation type="submission" date="2018-11" db="EMBL/GenBank/DDBJ databases">
        <authorList>
            <consortium name="Pathogen Informatics"/>
        </authorList>
    </citation>
    <scope>NUCLEOTIDE SEQUENCE [LARGE SCALE GENOMIC DNA]</scope>
</reference>
<evidence type="ECO:0000256" key="3">
    <source>
        <dbReference type="ARBA" id="ARBA00022989"/>
    </source>
</evidence>
<accession>A0A3P7LDK1</accession>
<dbReference type="PANTHER" id="PTHR10736">
    <property type="entry name" value="BESTROPHIN"/>
    <property type="match status" value="1"/>
</dbReference>
<keyword evidence="6" id="KW-1003">Cell membrane</keyword>
<organism evidence="7 8">
    <name type="scientific">Dibothriocephalus latus</name>
    <name type="common">Fish tapeworm</name>
    <name type="synonym">Diphyllobothrium latum</name>
    <dbReference type="NCBI Taxonomy" id="60516"/>
    <lineage>
        <taxon>Eukaryota</taxon>
        <taxon>Metazoa</taxon>
        <taxon>Spiralia</taxon>
        <taxon>Lophotrochozoa</taxon>
        <taxon>Platyhelminthes</taxon>
        <taxon>Cestoda</taxon>
        <taxon>Eucestoda</taxon>
        <taxon>Diphyllobothriidea</taxon>
        <taxon>Diphyllobothriidae</taxon>
        <taxon>Dibothriocephalus</taxon>
    </lineage>
</organism>
<dbReference type="GO" id="GO:0034707">
    <property type="term" value="C:chloride channel complex"/>
    <property type="evidence" value="ECO:0007669"/>
    <property type="project" value="UniProtKB-KW"/>
</dbReference>
<evidence type="ECO:0000256" key="4">
    <source>
        <dbReference type="ARBA" id="ARBA00023136"/>
    </source>
</evidence>
<sequence>MPEVAVIAVYSFIFCQLIGAQYVDQNDTITHVTHDNALPVPIFNIFYFLFLKGWLKVALCVMNPFGDDYEDFECSAILDFNLDVSYRAILLDEATYPESLKTATFTPKPMKGAENDNLDDFLDNITRETQEADFNEEMNETAPDAVNDSSRFLPWKWLFRSHDPAPEGCSWPLSNSKWNEQAADRFRYILHVRWSSPNC</sequence>
<evidence type="ECO:0000313" key="8">
    <source>
        <dbReference type="Proteomes" id="UP000281553"/>
    </source>
</evidence>
<dbReference type="InterPro" id="IPR021134">
    <property type="entry name" value="Bestrophin-like"/>
</dbReference>
<comment type="function">
    <text evidence="6">Forms chloride channels.</text>
</comment>
<name>A0A3P7LDK1_DIBLA</name>
<dbReference type="OrthoDB" id="201595at2759"/>
<evidence type="ECO:0000256" key="5">
    <source>
        <dbReference type="ARBA" id="ARBA00034769"/>
    </source>
</evidence>
<dbReference type="InterPro" id="IPR000615">
    <property type="entry name" value="Bestrophin"/>
</dbReference>
<keyword evidence="6" id="KW-0407">Ion channel</keyword>
<dbReference type="Proteomes" id="UP000281553">
    <property type="component" value="Unassembled WGS sequence"/>
</dbReference>
<keyword evidence="6" id="KW-0869">Chloride channel</keyword>
<evidence type="ECO:0000256" key="1">
    <source>
        <dbReference type="ARBA" id="ARBA00004370"/>
    </source>
</evidence>
<keyword evidence="6" id="KW-0868">Chloride</keyword>
<keyword evidence="8" id="KW-1185">Reference proteome</keyword>
<evidence type="ECO:0000313" key="7">
    <source>
        <dbReference type="EMBL" id="VDN08643.1"/>
    </source>
</evidence>
<dbReference type="AlphaFoldDB" id="A0A3P7LDK1"/>
<keyword evidence="6" id="KW-0406">Ion transport</keyword>
<keyword evidence="6" id="KW-0813">Transport</keyword>
<keyword evidence="3" id="KW-1133">Transmembrane helix</keyword>
<evidence type="ECO:0000256" key="2">
    <source>
        <dbReference type="ARBA" id="ARBA00022692"/>
    </source>
</evidence>
<keyword evidence="2" id="KW-0812">Transmembrane</keyword>
<evidence type="ECO:0000256" key="6">
    <source>
        <dbReference type="RuleBase" id="RU363126"/>
    </source>
</evidence>
<dbReference type="EMBL" id="UYRU01045540">
    <property type="protein sequence ID" value="VDN08643.1"/>
    <property type="molecule type" value="Genomic_DNA"/>
</dbReference>
<proteinExistence type="inferred from homology"/>
<dbReference type="GO" id="GO:0005254">
    <property type="term" value="F:chloride channel activity"/>
    <property type="evidence" value="ECO:0007669"/>
    <property type="project" value="UniProtKB-KW"/>
</dbReference>
<protein>
    <recommendedName>
        <fullName evidence="6">Bestrophin homolog</fullName>
    </recommendedName>
</protein>
<gene>
    <name evidence="7" type="ORF">DILT_LOCUS4474</name>
</gene>
<dbReference type="GO" id="GO:0005886">
    <property type="term" value="C:plasma membrane"/>
    <property type="evidence" value="ECO:0007669"/>
    <property type="project" value="UniProtKB-SubCell"/>
</dbReference>
<keyword evidence="4" id="KW-0472">Membrane</keyword>
<comment type="similarity">
    <text evidence="5 6">Belongs to the anion channel-forming bestrophin (TC 1.A.46) family. Calcium-sensitive chloride channel subfamily.</text>
</comment>
<comment type="subcellular location">
    <subcellularLocation>
        <location evidence="6">Cell membrane</location>
        <topology evidence="6">Multi-pass membrane protein</topology>
    </subcellularLocation>
    <subcellularLocation>
        <location evidence="1">Membrane</location>
    </subcellularLocation>
</comment>
<dbReference type="Pfam" id="PF01062">
    <property type="entry name" value="Bestrophin"/>
    <property type="match status" value="1"/>
</dbReference>